<accession>A0ABU3I8D9</accession>
<dbReference type="Proteomes" id="UP001247542">
    <property type="component" value="Unassembled WGS sequence"/>
</dbReference>
<organism evidence="1 2">
    <name type="scientific">Gleimia hominis</name>
    <dbReference type="NCBI Taxonomy" id="595468"/>
    <lineage>
        <taxon>Bacteria</taxon>
        <taxon>Bacillati</taxon>
        <taxon>Actinomycetota</taxon>
        <taxon>Actinomycetes</taxon>
        <taxon>Actinomycetales</taxon>
        <taxon>Actinomycetaceae</taxon>
        <taxon>Gleimia</taxon>
    </lineage>
</organism>
<reference evidence="1 2" key="1">
    <citation type="submission" date="2023-06" db="EMBL/GenBank/DDBJ databases">
        <title>Draft genome sequence of Gleimia hominis type strain CCUG 57540T.</title>
        <authorList>
            <person name="Salva-Serra F."/>
            <person name="Cardew S."/>
            <person name="Jensie Markopoulos S."/>
            <person name="Ohlen M."/>
            <person name="Inganas E."/>
            <person name="Svensson-Stadler L."/>
            <person name="Moore E.R.B."/>
        </authorList>
    </citation>
    <scope>NUCLEOTIDE SEQUENCE [LARGE SCALE GENOMIC DNA]</scope>
    <source>
        <strain evidence="1 2">CCUG 57540</strain>
    </source>
</reference>
<proteinExistence type="predicted"/>
<protein>
    <submittedName>
        <fullName evidence="1">Uncharacterized protein</fullName>
    </submittedName>
</protein>
<comment type="caution">
    <text evidence="1">The sequence shown here is derived from an EMBL/GenBank/DDBJ whole genome shotgun (WGS) entry which is preliminary data.</text>
</comment>
<sequence>MVRYFFYVDFITDISLSGACISLESSASAVRDLAMEWEGSAAASARSRQREIADKVEHAAGLARQAQASCKKLQALQAAQVASALVGAP</sequence>
<keyword evidence="2" id="KW-1185">Reference proteome</keyword>
<dbReference type="EMBL" id="JASXSX010000001">
    <property type="protein sequence ID" value="MDT3766648.1"/>
    <property type="molecule type" value="Genomic_DNA"/>
</dbReference>
<name>A0ABU3I8D9_9ACTO</name>
<dbReference type="RefSeq" id="WP_313271721.1">
    <property type="nucleotide sequence ID" value="NZ_JASXSX010000001.1"/>
</dbReference>
<evidence type="ECO:0000313" key="1">
    <source>
        <dbReference type="EMBL" id="MDT3766648.1"/>
    </source>
</evidence>
<evidence type="ECO:0000313" key="2">
    <source>
        <dbReference type="Proteomes" id="UP001247542"/>
    </source>
</evidence>
<gene>
    <name evidence="1" type="ORF">QS713_01000</name>
</gene>